<sequence>MDNDNVEELSNEEITEIMRSINNEQLRKIGIMSIYDSFYGSLESMKLMEKSKIIEKIESKEEQEKLYSHYNSLLKLVYDLDDSIKNQEDNLEKIKNIRKDLYKLSNYLKPYIIEISYINELANNYFNKHMVEDKQDFGKLDQEILNKLYLDITNYIAKDSKDYYLFSKKISAIIRILPFRMTKARFLEIVEISLKRNLIQYPKEYVDHQIREYKRIFDGSMEPSYGTKFDKYFRKTQDIKQNNFKELNLEETKKALEKSKVLLEEVEEIDFFITNLGILTNKLIVVFLTSHLIKDSVLNGKLISECKKSIDSFGKISYKEVRKKLNSEISTLEKDLFKTNEFLEEIGNEAIKRTEIVDEELNKELLFTKKVLTFYNDIIFEDEEILLLDEESFIKPVEKSYLKEVLSNFIQYINRSISLMSNIERKLRMKRLLSIMEFPFESPEDFMDYIKNSLDQRTTSNNEILIAINSLYYLMDMKK</sequence>
<evidence type="ECO:0000313" key="2">
    <source>
        <dbReference type="Proteomes" id="UP001142078"/>
    </source>
</evidence>
<comment type="caution">
    <text evidence="1">The sequence shown here is derived from an EMBL/GenBank/DDBJ whole genome shotgun (WGS) entry which is preliminary data.</text>
</comment>
<name>A0A9X2MLW8_9FIRM</name>
<evidence type="ECO:0000313" key="1">
    <source>
        <dbReference type="EMBL" id="MCR2045552.1"/>
    </source>
</evidence>
<reference evidence="1" key="1">
    <citation type="submission" date="2022-07" db="EMBL/GenBank/DDBJ databases">
        <title>Enhanced cultured diversity of the mouse gut microbiota enables custom-made synthetic communities.</title>
        <authorList>
            <person name="Afrizal A."/>
        </authorList>
    </citation>
    <scope>NUCLEOTIDE SEQUENCE</scope>
    <source>
        <strain evidence="1">DSM 29482</strain>
    </source>
</reference>
<organism evidence="1 2">
    <name type="scientific">Anaerosalibacter massiliensis</name>
    <dbReference type="NCBI Taxonomy" id="1347392"/>
    <lineage>
        <taxon>Bacteria</taxon>
        <taxon>Bacillati</taxon>
        <taxon>Bacillota</taxon>
        <taxon>Tissierellia</taxon>
        <taxon>Tissierellales</taxon>
        <taxon>Sporanaerobacteraceae</taxon>
        <taxon>Anaerosalibacter</taxon>
    </lineage>
</organism>
<dbReference type="Proteomes" id="UP001142078">
    <property type="component" value="Unassembled WGS sequence"/>
</dbReference>
<dbReference type="OrthoDB" id="1727081at2"/>
<accession>A0A9X2MLW8</accession>
<protein>
    <submittedName>
        <fullName evidence="1">Uncharacterized protein</fullName>
    </submittedName>
</protein>
<gene>
    <name evidence="1" type="ORF">NSA23_15730</name>
</gene>
<dbReference type="AlphaFoldDB" id="A0A9X2MLW8"/>
<keyword evidence="2" id="KW-1185">Reference proteome</keyword>
<dbReference type="EMBL" id="JANJZL010000020">
    <property type="protein sequence ID" value="MCR2045552.1"/>
    <property type="molecule type" value="Genomic_DNA"/>
</dbReference>
<proteinExistence type="predicted"/>
<dbReference type="RefSeq" id="WP_042683527.1">
    <property type="nucleotide sequence ID" value="NZ_CABKTM010000076.1"/>
</dbReference>